<evidence type="ECO:0000313" key="8">
    <source>
        <dbReference type="EMBL" id="KAA8493266.1"/>
    </source>
</evidence>
<keyword evidence="3" id="KW-0804">Transcription</keyword>
<dbReference type="Pfam" id="PF00249">
    <property type="entry name" value="Myb_DNA-binding"/>
    <property type="match status" value="2"/>
</dbReference>
<dbReference type="EMBL" id="VRMN01000007">
    <property type="protein sequence ID" value="KAA8493266.1"/>
    <property type="molecule type" value="Genomic_DNA"/>
</dbReference>
<organism evidence="8 9">
    <name type="scientific">Porphyridium purpureum</name>
    <name type="common">Red alga</name>
    <name type="synonym">Porphyridium cruentum</name>
    <dbReference type="NCBI Taxonomy" id="35688"/>
    <lineage>
        <taxon>Eukaryota</taxon>
        <taxon>Rhodophyta</taxon>
        <taxon>Bangiophyceae</taxon>
        <taxon>Porphyridiales</taxon>
        <taxon>Porphyridiaceae</taxon>
        <taxon>Porphyridium</taxon>
    </lineage>
</organism>
<dbReference type="CDD" id="cd00167">
    <property type="entry name" value="SANT"/>
    <property type="match status" value="2"/>
</dbReference>
<dbReference type="InterPro" id="IPR051575">
    <property type="entry name" value="Myb-like_DNA-bd"/>
</dbReference>
<proteinExistence type="predicted"/>
<evidence type="ECO:0000256" key="2">
    <source>
        <dbReference type="ARBA" id="ARBA00023125"/>
    </source>
</evidence>
<dbReference type="InterPro" id="IPR017884">
    <property type="entry name" value="SANT_dom"/>
</dbReference>
<dbReference type="GO" id="GO:0000978">
    <property type="term" value="F:RNA polymerase II cis-regulatory region sequence-specific DNA binding"/>
    <property type="evidence" value="ECO:0007669"/>
    <property type="project" value="TreeGrafter"/>
</dbReference>
<dbReference type="PROSITE" id="PS50090">
    <property type="entry name" value="MYB_LIKE"/>
    <property type="match status" value="2"/>
</dbReference>
<dbReference type="InterPro" id="IPR001005">
    <property type="entry name" value="SANT/Myb"/>
</dbReference>
<feature type="domain" description="HTH myb-type" evidence="7">
    <location>
        <begin position="225"/>
        <end position="281"/>
    </location>
</feature>
<name>A0A5J4YPL1_PORPP</name>
<keyword evidence="2" id="KW-0238">DNA-binding</keyword>
<comment type="caution">
    <text evidence="8">The sequence shown here is derived from an EMBL/GenBank/DDBJ whole genome shotgun (WGS) entry which is preliminary data.</text>
</comment>
<dbReference type="GO" id="GO:0042796">
    <property type="term" value="P:snRNA transcription by RNA polymerase III"/>
    <property type="evidence" value="ECO:0007669"/>
    <property type="project" value="TreeGrafter"/>
</dbReference>
<evidence type="ECO:0000259" key="6">
    <source>
        <dbReference type="PROSITE" id="PS51293"/>
    </source>
</evidence>
<keyword evidence="4" id="KW-0539">Nucleus</keyword>
<dbReference type="PANTHER" id="PTHR46621">
    <property type="entry name" value="SNRNA-ACTIVATING PROTEIN COMPLEX SUBUNIT 4"/>
    <property type="match status" value="1"/>
</dbReference>
<dbReference type="Gene3D" id="1.10.10.60">
    <property type="entry name" value="Homeodomain-like"/>
    <property type="match status" value="2"/>
</dbReference>
<dbReference type="PROSITE" id="PS51293">
    <property type="entry name" value="SANT"/>
    <property type="match status" value="1"/>
</dbReference>
<dbReference type="PROSITE" id="PS51294">
    <property type="entry name" value="HTH_MYB"/>
    <property type="match status" value="2"/>
</dbReference>
<protein>
    <submittedName>
        <fullName evidence="8">Transcription factor MYB44</fullName>
    </submittedName>
</protein>
<dbReference type="SUPFAM" id="SSF46689">
    <property type="entry name" value="Homeodomain-like"/>
    <property type="match status" value="1"/>
</dbReference>
<feature type="domain" description="Myb-like" evidence="5">
    <location>
        <begin position="225"/>
        <end position="277"/>
    </location>
</feature>
<evidence type="ECO:0000259" key="5">
    <source>
        <dbReference type="PROSITE" id="PS50090"/>
    </source>
</evidence>
<evidence type="ECO:0000256" key="1">
    <source>
        <dbReference type="ARBA" id="ARBA00023015"/>
    </source>
</evidence>
<dbReference type="InterPro" id="IPR017930">
    <property type="entry name" value="Myb_dom"/>
</dbReference>
<evidence type="ECO:0000256" key="4">
    <source>
        <dbReference type="ARBA" id="ARBA00023242"/>
    </source>
</evidence>
<evidence type="ECO:0000313" key="9">
    <source>
        <dbReference type="Proteomes" id="UP000324585"/>
    </source>
</evidence>
<feature type="domain" description="Myb-like" evidence="5">
    <location>
        <begin position="278"/>
        <end position="329"/>
    </location>
</feature>
<dbReference type="GO" id="GO:0042795">
    <property type="term" value="P:snRNA transcription by RNA polymerase II"/>
    <property type="evidence" value="ECO:0007669"/>
    <property type="project" value="TreeGrafter"/>
</dbReference>
<dbReference type="PANTHER" id="PTHR46621:SF1">
    <property type="entry name" value="SNRNA-ACTIVATING PROTEIN COMPLEX SUBUNIT 4"/>
    <property type="match status" value="1"/>
</dbReference>
<dbReference type="OrthoDB" id="2143914at2759"/>
<dbReference type="Proteomes" id="UP000324585">
    <property type="component" value="Unassembled WGS sequence"/>
</dbReference>
<evidence type="ECO:0000256" key="3">
    <source>
        <dbReference type="ARBA" id="ARBA00023163"/>
    </source>
</evidence>
<evidence type="ECO:0000259" key="7">
    <source>
        <dbReference type="PROSITE" id="PS51294"/>
    </source>
</evidence>
<keyword evidence="9" id="KW-1185">Reference proteome</keyword>
<reference evidence="9" key="1">
    <citation type="journal article" date="2019" name="Nat. Commun.">
        <title>Expansion of phycobilisome linker gene families in mesophilic red algae.</title>
        <authorList>
            <person name="Lee J."/>
            <person name="Kim D."/>
            <person name="Bhattacharya D."/>
            <person name="Yoon H.S."/>
        </authorList>
    </citation>
    <scope>NUCLEOTIDE SEQUENCE [LARGE SCALE GENOMIC DNA]</scope>
    <source>
        <strain evidence="9">CCMP 1328</strain>
    </source>
</reference>
<feature type="domain" description="HTH myb-type" evidence="7">
    <location>
        <begin position="282"/>
        <end position="333"/>
    </location>
</feature>
<dbReference type="AlphaFoldDB" id="A0A5J4YPL1"/>
<dbReference type="GO" id="GO:0001006">
    <property type="term" value="F:RNA polymerase III type 3 promoter sequence-specific DNA binding"/>
    <property type="evidence" value="ECO:0007669"/>
    <property type="project" value="TreeGrafter"/>
</dbReference>
<dbReference type="GO" id="GO:0019185">
    <property type="term" value="C:snRNA-activating protein complex"/>
    <property type="evidence" value="ECO:0007669"/>
    <property type="project" value="TreeGrafter"/>
</dbReference>
<gene>
    <name evidence="8" type="ORF">FVE85_8711</name>
</gene>
<dbReference type="InterPro" id="IPR009057">
    <property type="entry name" value="Homeodomain-like_sf"/>
</dbReference>
<dbReference type="SMART" id="SM00717">
    <property type="entry name" value="SANT"/>
    <property type="match status" value="2"/>
</dbReference>
<feature type="domain" description="SANT" evidence="6">
    <location>
        <begin position="281"/>
        <end position="333"/>
    </location>
</feature>
<accession>A0A5J4YPL1</accession>
<keyword evidence="1" id="KW-0805">Transcription regulation</keyword>
<sequence length="344" mass="38056">MAVALRDVLGAERDVQKCKAVCALCFRSREDQLRARGARVEYCMDRGDAHAHKQTSPSGEEFHVSSHQRMRMGFLLGASASRAAQDWTLAMRGSNVTMEGKEHSALASAYMPLPVQQPTLPYPVAAPRASSPNKMSIQFLINPSDTPIFASRSVSDTVGGAAVYPGAAARAQPELRAQNISTRHWHSAEFGHDASSRSLGSDGYASGSGALAPDRARFASDALLNTKQSKNFWTAKEDEILLETVEKCGPRNWQRMAELVLPARTGVQLRARWKYVLSRRDQRRDFSAEEDAHLLSAYEKHGSRWSHIARELGNGHTDQEVKQRYYKLVRIRPGSSLHGAMEPA</sequence>